<accession>A0A167R593</accession>
<evidence type="ECO:0000313" key="2">
    <source>
        <dbReference type="Proteomes" id="UP000241365"/>
    </source>
</evidence>
<dbReference type="EMBL" id="KU877344">
    <property type="protein sequence ID" value="ANB50324.1"/>
    <property type="molecule type" value="Genomic_DNA"/>
</dbReference>
<protein>
    <submittedName>
        <fullName evidence="1">Uncharacterized protein</fullName>
    </submittedName>
</protein>
<dbReference type="RefSeq" id="YP_010776075.1">
    <property type="nucleotide sequence ID" value="NC_075034.1"/>
</dbReference>
<dbReference type="GeneID" id="80512686"/>
<proteinExistence type="predicted"/>
<keyword evidence="2" id="KW-1185">Reference proteome</keyword>
<name>A0A167R593_9VIRU</name>
<dbReference type="Proteomes" id="UP000241365">
    <property type="component" value="Segment"/>
</dbReference>
<dbReference type="KEGG" id="vg:80512686"/>
<organism evidence="1 2">
    <name type="scientific">Powai lake megavirus</name>
    <dbReference type="NCBI Taxonomy" id="1842663"/>
    <lineage>
        <taxon>Viruses</taxon>
        <taxon>Varidnaviria</taxon>
        <taxon>Bamfordvirae</taxon>
        <taxon>Nucleocytoviricota</taxon>
        <taxon>Megaviricetes</taxon>
        <taxon>Imitervirales</taxon>
        <taxon>Mimiviridae</taxon>
        <taxon>Megamimivirinae</taxon>
        <taxon>Megavirus</taxon>
        <taxon>Megavirus powaiense</taxon>
    </lineage>
</organism>
<sequence>MSSTSMTMETYLSVEAYTSIHHKCKKNCQKYLVRYINYYDYQHNARDGIEFNQSTPSATFIITANGIQINIVYSQYNITSDHWLKLINAIESGDHHILFLSKDNDKMRIGTEFGSTTFTIESINGRDKAFSYIDIPNDQCIMAFREAYRELQIYEKYHKYYIAKI</sequence>
<reference evidence="1 2" key="1">
    <citation type="journal article" date="2016" name="Genome Announc.">
        <title>Complete Genome Sequence of a New Megavirus Family Member Isolated from an Inland Water Lake for the First Time in India.</title>
        <authorList>
            <person name="Chatterjee A."/>
            <person name="Ali F."/>
            <person name="Bange D."/>
            <person name="Kondabagil K."/>
        </authorList>
    </citation>
    <scope>NUCLEOTIDE SEQUENCE [LARGE SCALE GENOMIC DNA]</scope>
    <source>
        <strain evidence="1">1</strain>
    </source>
</reference>
<evidence type="ECO:0000313" key="1">
    <source>
        <dbReference type="EMBL" id="ANB50324.1"/>
    </source>
</evidence>